<dbReference type="STRING" id="1173061.A0A0J9XAC1"/>
<evidence type="ECO:0000313" key="6">
    <source>
        <dbReference type="EMBL" id="CDO54205.1"/>
    </source>
</evidence>
<keyword evidence="4" id="KW-0234">DNA repair</keyword>
<dbReference type="Gene3D" id="3.70.10.10">
    <property type="match status" value="1"/>
</dbReference>
<dbReference type="GO" id="GO:0000077">
    <property type="term" value="P:DNA damage checkpoint signaling"/>
    <property type="evidence" value="ECO:0007669"/>
    <property type="project" value="InterPro"/>
</dbReference>
<dbReference type="Pfam" id="PF02144">
    <property type="entry name" value="Rad1"/>
    <property type="match status" value="1"/>
</dbReference>
<dbReference type="PANTHER" id="PTHR10870">
    <property type="entry name" value="CELL CYCLE CHECKPOINT PROTEIN RAD1"/>
    <property type="match status" value="1"/>
</dbReference>
<dbReference type="AlphaFoldDB" id="A0A0J9XAC1"/>
<keyword evidence="5" id="KW-0539">Nucleus</keyword>
<dbReference type="EMBL" id="CCBN010000007">
    <property type="protein sequence ID" value="CDO54205.1"/>
    <property type="molecule type" value="Genomic_DNA"/>
</dbReference>
<evidence type="ECO:0000313" key="7">
    <source>
        <dbReference type="Proteomes" id="UP000242525"/>
    </source>
</evidence>
<dbReference type="GO" id="GO:0006281">
    <property type="term" value="P:DNA repair"/>
    <property type="evidence" value="ECO:0007669"/>
    <property type="project" value="UniProtKB-KW"/>
</dbReference>
<gene>
    <name evidence="6" type="ORF">BN980_GECA07s00813g</name>
</gene>
<comment type="caution">
    <text evidence="6">The sequence shown here is derived from an EMBL/GenBank/DDBJ whole genome shotgun (WGS) entry which is preliminary data.</text>
</comment>
<proteinExistence type="inferred from homology"/>
<protein>
    <submittedName>
        <fullName evidence="6">Similar to Saccharomyces cerevisiae YOR368W RAD17 Checkpoint protein, involved in the activation of the DNA damage and meiotic pachytene checkpoints</fullName>
    </submittedName>
</protein>
<evidence type="ECO:0000256" key="4">
    <source>
        <dbReference type="ARBA" id="ARBA00023204"/>
    </source>
</evidence>
<sequence>MTRGSDSDFVGFVFSALTTNTTHFYKVLRAIAPKPARGQANGPLDTAAAAGGDTFVLTTITADGIAFSVGDMHTGMGRLYLRRNLFSDYSYRPDKPPGYDDGDDDDGDEHASVTFKLSLDRLIICLQMFAVDAGGAAGNATNPAAGGAGVGAAAPEDASTCRMIYQGAGHPFLLVFRQPSTSLVTTCEFNTLDLDPTEPAEDDDNTGEDGALRMDLSNVALQLIIAGRVMADAVSELRAIDTEVLTLRAARASTPRFALLSHGKIGLSQFSFPEDTGGGTPLFERFMVNAPPAEEEEEGADPNPDVVVVNSYTFGQILKAQDAMALATRVSIRCDAHGYMSIQSMYELGTGTAIFIDFRFCALQDDDLTERLERLGYD</sequence>
<evidence type="ECO:0000256" key="5">
    <source>
        <dbReference type="ARBA" id="ARBA00023242"/>
    </source>
</evidence>
<dbReference type="PANTHER" id="PTHR10870:SF0">
    <property type="entry name" value="CELL CYCLE CHECKPOINT PROTEIN RAD1"/>
    <property type="match status" value="1"/>
</dbReference>
<evidence type="ECO:0000256" key="3">
    <source>
        <dbReference type="ARBA" id="ARBA00022763"/>
    </source>
</evidence>
<reference evidence="6" key="1">
    <citation type="submission" date="2014-03" db="EMBL/GenBank/DDBJ databases">
        <authorList>
            <person name="Casaregola S."/>
        </authorList>
    </citation>
    <scope>NUCLEOTIDE SEQUENCE [LARGE SCALE GENOMIC DNA]</scope>
    <source>
        <strain evidence="6">CLIB 918</strain>
    </source>
</reference>
<organism evidence="6 7">
    <name type="scientific">Geotrichum candidum</name>
    <name type="common">Oospora lactis</name>
    <name type="synonym">Dipodascus geotrichum</name>
    <dbReference type="NCBI Taxonomy" id="1173061"/>
    <lineage>
        <taxon>Eukaryota</taxon>
        <taxon>Fungi</taxon>
        <taxon>Dikarya</taxon>
        <taxon>Ascomycota</taxon>
        <taxon>Saccharomycotina</taxon>
        <taxon>Dipodascomycetes</taxon>
        <taxon>Dipodascales</taxon>
        <taxon>Dipodascaceae</taxon>
        <taxon>Geotrichum</taxon>
    </lineage>
</organism>
<dbReference type="PRINTS" id="PR01245">
    <property type="entry name" value="RAD1REC1"/>
</dbReference>
<evidence type="ECO:0000256" key="1">
    <source>
        <dbReference type="ARBA" id="ARBA00004123"/>
    </source>
</evidence>
<name>A0A0J9XAC1_GEOCN</name>
<dbReference type="OrthoDB" id="337581at2759"/>
<dbReference type="GO" id="GO:0030896">
    <property type="term" value="C:checkpoint clamp complex"/>
    <property type="evidence" value="ECO:0007669"/>
    <property type="project" value="TreeGrafter"/>
</dbReference>
<accession>A0A0J9XAC1</accession>
<comment type="similarity">
    <text evidence="2">Belongs to the rad1 family.</text>
</comment>
<dbReference type="Proteomes" id="UP000242525">
    <property type="component" value="Unassembled WGS sequence"/>
</dbReference>
<evidence type="ECO:0000256" key="2">
    <source>
        <dbReference type="ARBA" id="ARBA00010991"/>
    </source>
</evidence>
<keyword evidence="3" id="KW-0227">DNA damage</keyword>
<comment type="subcellular location">
    <subcellularLocation>
        <location evidence="1">Nucleus</location>
    </subcellularLocation>
</comment>
<dbReference type="InterPro" id="IPR003021">
    <property type="entry name" value="Rad1_Rec1_Rad17"/>
</dbReference>
<keyword evidence="7" id="KW-1185">Reference proteome</keyword>